<dbReference type="AlphaFoldDB" id="A0A6J4SJX7"/>
<feature type="compositionally biased region" description="Basic residues" evidence="1">
    <location>
        <begin position="1"/>
        <end position="10"/>
    </location>
</feature>
<name>A0A6J4SJX7_9ACTN</name>
<proteinExistence type="predicted"/>
<feature type="compositionally biased region" description="Low complexity" evidence="1">
    <location>
        <begin position="135"/>
        <end position="159"/>
    </location>
</feature>
<feature type="compositionally biased region" description="Basic and acidic residues" evidence="1">
    <location>
        <begin position="11"/>
        <end position="33"/>
    </location>
</feature>
<dbReference type="EMBL" id="CADCVR010000065">
    <property type="protein sequence ID" value="CAA9501539.1"/>
    <property type="molecule type" value="Genomic_DNA"/>
</dbReference>
<organism evidence="2">
    <name type="scientific">uncultured Solirubrobacteraceae bacterium</name>
    <dbReference type="NCBI Taxonomy" id="1162706"/>
    <lineage>
        <taxon>Bacteria</taxon>
        <taxon>Bacillati</taxon>
        <taxon>Actinomycetota</taxon>
        <taxon>Thermoleophilia</taxon>
        <taxon>Solirubrobacterales</taxon>
        <taxon>Solirubrobacteraceae</taxon>
        <taxon>environmental samples</taxon>
    </lineage>
</organism>
<accession>A0A6J4SJX7</accession>
<protein>
    <submittedName>
        <fullName evidence="2">Uncharacterized protein</fullName>
    </submittedName>
</protein>
<reference evidence="2" key="1">
    <citation type="submission" date="2020-02" db="EMBL/GenBank/DDBJ databases">
        <authorList>
            <person name="Meier V. D."/>
        </authorList>
    </citation>
    <scope>NUCLEOTIDE SEQUENCE</scope>
    <source>
        <strain evidence="2">AVDCRST_MAG53</strain>
    </source>
</reference>
<feature type="non-terminal residue" evidence="2">
    <location>
        <position position="159"/>
    </location>
</feature>
<evidence type="ECO:0000313" key="2">
    <source>
        <dbReference type="EMBL" id="CAA9501539.1"/>
    </source>
</evidence>
<gene>
    <name evidence="2" type="ORF">AVDCRST_MAG53-2024</name>
</gene>
<feature type="region of interest" description="Disordered" evidence="1">
    <location>
        <begin position="1"/>
        <end position="97"/>
    </location>
</feature>
<feature type="region of interest" description="Disordered" evidence="1">
    <location>
        <begin position="130"/>
        <end position="159"/>
    </location>
</feature>
<evidence type="ECO:0000256" key="1">
    <source>
        <dbReference type="SAM" id="MobiDB-lite"/>
    </source>
</evidence>
<sequence>AARPARAARRRAADGDAERRGAPGGRDPGRDRGVGCGGGPLRACVLRRRAGPRGPRPARGDRARRGHGRPVGGGAGRRSADARLSRRPPPRADVARVRRGLRCVGAALRAAGARDVGGARRRAARLRRARRAASGRHAAGARAAAPEPRPARAAAARGL</sequence>
<feature type="non-terminal residue" evidence="2">
    <location>
        <position position="1"/>
    </location>
</feature>